<organism evidence="1 2">
    <name type="scientific">Pleomassaria siparia CBS 279.74</name>
    <dbReference type="NCBI Taxonomy" id="1314801"/>
    <lineage>
        <taxon>Eukaryota</taxon>
        <taxon>Fungi</taxon>
        <taxon>Dikarya</taxon>
        <taxon>Ascomycota</taxon>
        <taxon>Pezizomycotina</taxon>
        <taxon>Dothideomycetes</taxon>
        <taxon>Pleosporomycetidae</taxon>
        <taxon>Pleosporales</taxon>
        <taxon>Pleomassariaceae</taxon>
        <taxon>Pleomassaria</taxon>
    </lineage>
</organism>
<accession>A0A6G1K8W0</accession>
<name>A0A6G1K8W0_9PLEO</name>
<evidence type="ECO:0000313" key="1">
    <source>
        <dbReference type="EMBL" id="KAF2709248.1"/>
    </source>
</evidence>
<evidence type="ECO:0000313" key="2">
    <source>
        <dbReference type="Proteomes" id="UP000799428"/>
    </source>
</evidence>
<protein>
    <recommendedName>
        <fullName evidence="3">F-box domain-containing protein</fullName>
    </recommendedName>
</protein>
<proteinExistence type="predicted"/>
<keyword evidence="2" id="KW-1185">Reference proteome</keyword>
<dbReference type="OrthoDB" id="2823490at2759"/>
<gene>
    <name evidence="1" type="ORF">K504DRAFT_467220</name>
</gene>
<dbReference type="AlphaFoldDB" id="A0A6G1K8W0"/>
<evidence type="ECO:0008006" key="3">
    <source>
        <dbReference type="Google" id="ProtNLM"/>
    </source>
</evidence>
<dbReference type="Proteomes" id="UP000799428">
    <property type="component" value="Unassembled WGS sequence"/>
</dbReference>
<sequence>MVTLLSLPRELRDHILYFAIFESSLYPSPGPQIRGPHKQNDSNIHYLLSQICPCWAVLMLVNHQIHAETQHLLSIKNRGYQLDLAFIDGDLLWPKSRFLPPRMTGGILESMDINIILCHTRTSYSKTTGSLFRSSSARELRMILMIKSYLAHFLKACNRKSDEWQASHAVIKSLRLNIDTESQGNDHVVSHDEVPGRLIVGWAGSRVNHPLYRYDKRVSTPFVNNSIAFIQEELRIEHNVLRSNPTFFSLVGDMIFSVDGQDRENLDTANELAADENDDEILAEFKRVIRENRKKFGLSI</sequence>
<reference evidence="1" key="1">
    <citation type="journal article" date="2020" name="Stud. Mycol.">
        <title>101 Dothideomycetes genomes: a test case for predicting lifestyles and emergence of pathogens.</title>
        <authorList>
            <person name="Haridas S."/>
            <person name="Albert R."/>
            <person name="Binder M."/>
            <person name="Bloem J."/>
            <person name="Labutti K."/>
            <person name="Salamov A."/>
            <person name="Andreopoulos B."/>
            <person name="Baker S."/>
            <person name="Barry K."/>
            <person name="Bills G."/>
            <person name="Bluhm B."/>
            <person name="Cannon C."/>
            <person name="Castanera R."/>
            <person name="Culley D."/>
            <person name="Daum C."/>
            <person name="Ezra D."/>
            <person name="Gonzalez J."/>
            <person name="Henrissat B."/>
            <person name="Kuo A."/>
            <person name="Liang C."/>
            <person name="Lipzen A."/>
            <person name="Lutzoni F."/>
            <person name="Magnuson J."/>
            <person name="Mondo S."/>
            <person name="Nolan M."/>
            <person name="Ohm R."/>
            <person name="Pangilinan J."/>
            <person name="Park H.-J."/>
            <person name="Ramirez L."/>
            <person name="Alfaro M."/>
            <person name="Sun H."/>
            <person name="Tritt A."/>
            <person name="Yoshinaga Y."/>
            <person name="Zwiers L.-H."/>
            <person name="Turgeon B."/>
            <person name="Goodwin S."/>
            <person name="Spatafora J."/>
            <person name="Crous P."/>
            <person name="Grigoriev I."/>
        </authorList>
    </citation>
    <scope>NUCLEOTIDE SEQUENCE</scope>
    <source>
        <strain evidence="1">CBS 279.74</strain>
    </source>
</reference>
<dbReference type="EMBL" id="MU005770">
    <property type="protein sequence ID" value="KAF2709248.1"/>
    <property type="molecule type" value="Genomic_DNA"/>
</dbReference>